<protein>
    <recommendedName>
        <fullName evidence="5">Peptidase S8/S53 domain-containing protein</fullName>
    </recommendedName>
</protein>
<evidence type="ECO:0000256" key="2">
    <source>
        <dbReference type="ARBA" id="ARBA00022670"/>
    </source>
</evidence>
<dbReference type="Gene3D" id="3.40.50.200">
    <property type="entry name" value="Peptidase S8/S53 domain"/>
    <property type="match status" value="1"/>
</dbReference>
<proteinExistence type="inferred from homology"/>
<reference evidence="6" key="1">
    <citation type="journal article" date="2014" name="Front. Microbiol.">
        <title>High frequency of phylogenetically diverse reductive dehalogenase-homologous genes in deep subseafloor sedimentary metagenomes.</title>
        <authorList>
            <person name="Kawai M."/>
            <person name="Futagami T."/>
            <person name="Toyoda A."/>
            <person name="Takaki Y."/>
            <person name="Nishi S."/>
            <person name="Hori S."/>
            <person name="Arai W."/>
            <person name="Tsubouchi T."/>
            <person name="Morono Y."/>
            <person name="Uchiyama I."/>
            <person name="Ito T."/>
            <person name="Fujiyama A."/>
            <person name="Inagaki F."/>
            <person name="Takami H."/>
        </authorList>
    </citation>
    <scope>NUCLEOTIDE SEQUENCE</scope>
    <source>
        <strain evidence="6">Expedition CK06-06</strain>
    </source>
</reference>
<gene>
    <name evidence="6" type="ORF">S03H2_18315</name>
</gene>
<dbReference type="EMBL" id="BARU01009498">
    <property type="protein sequence ID" value="GAH37813.1"/>
    <property type="molecule type" value="Genomic_DNA"/>
</dbReference>
<dbReference type="InterPro" id="IPR036852">
    <property type="entry name" value="Peptidase_S8/S53_dom_sf"/>
</dbReference>
<dbReference type="SUPFAM" id="SSF52743">
    <property type="entry name" value="Subtilisin-like"/>
    <property type="match status" value="1"/>
</dbReference>
<dbReference type="PROSITE" id="PS00138">
    <property type="entry name" value="SUBTILASE_SER"/>
    <property type="match status" value="1"/>
</dbReference>
<sequence>GPTNWQDIKPDVVAPGVNVDSAIVGVLDTSGDGVPSRFSPISGTSMATPHVAGLVALMVECHGRVLSKKLTVEEIKRMMSELGLEKNNTVGWGAITWETYEKWVSSQYGVEL</sequence>
<dbReference type="InterPro" id="IPR051048">
    <property type="entry name" value="Peptidase_S8/S53_subtilisin"/>
</dbReference>
<evidence type="ECO:0000259" key="5">
    <source>
        <dbReference type="Pfam" id="PF00082"/>
    </source>
</evidence>
<dbReference type="GO" id="GO:0006508">
    <property type="term" value="P:proteolysis"/>
    <property type="evidence" value="ECO:0007669"/>
    <property type="project" value="UniProtKB-KW"/>
</dbReference>
<dbReference type="PANTHER" id="PTHR43399:SF4">
    <property type="entry name" value="CELL WALL-ASSOCIATED PROTEASE"/>
    <property type="match status" value="1"/>
</dbReference>
<keyword evidence="4" id="KW-0720">Serine protease</keyword>
<dbReference type="Pfam" id="PF00082">
    <property type="entry name" value="Peptidase_S8"/>
    <property type="match status" value="1"/>
</dbReference>
<dbReference type="AlphaFoldDB" id="X1GXR6"/>
<comment type="similarity">
    <text evidence="1">Belongs to the peptidase S8 family.</text>
</comment>
<evidence type="ECO:0000256" key="1">
    <source>
        <dbReference type="ARBA" id="ARBA00011073"/>
    </source>
</evidence>
<accession>X1GXR6</accession>
<dbReference type="PANTHER" id="PTHR43399">
    <property type="entry name" value="SUBTILISIN-RELATED"/>
    <property type="match status" value="1"/>
</dbReference>
<feature type="non-terminal residue" evidence="6">
    <location>
        <position position="1"/>
    </location>
</feature>
<feature type="domain" description="Peptidase S8/S53" evidence="5">
    <location>
        <begin position="4"/>
        <end position="80"/>
    </location>
</feature>
<dbReference type="InterPro" id="IPR000209">
    <property type="entry name" value="Peptidase_S8/S53_dom"/>
</dbReference>
<organism evidence="6">
    <name type="scientific">marine sediment metagenome</name>
    <dbReference type="NCBI Taxonomy" id="412755"/>
    <lineage>
        <taxon>unclassified sequences</taxon>
        <taxon>metagenomes</taxon>
        <taxon>ecological metagenomes</taxon>
    </lineage>
</organism>
<evidence type="ECO:0000256" key="3">
    <source>
        <dbReference type="ARBA" id="ARBA00022801"/>
    </source>
</evidence>
<keyword evidence="2" id="KW-0645">Protease</keyword>
<dbReference type="GO" id="GO:0004252">
    <property type="term" value="F:serine-type endopeptidase activity"/>
    <property type="evidence" value="ECO:0007669"/>
    <property type="project" value="InterPro"/>
</dbReference>
<comment type="caution">
    <text evidence="6">The sequence shown here is derived from an EMBL/GenBank/DDBJ whole genome shotgun (WGS) entry which is preliminary data.</text>
</comment>
<evidence type="ECO:0000256" key="4">
    <source>
        <dbReference type="ARBA" id="ARBA00022825"/>
    </source>
</evidence>
<dbReference type="InterPro" id="IPR023828">
    <property type="entry name" value="Peptidase_S8_Ser-AS"/>
</dbReference>
<keyword evidence="3" id="KW-0378">Hydrolase</keyword>
<name>X1GXR6_9ZZZZ</name>
<dbReference type="PROSITE" id="PS51892">
    <property type="entry name" value="SUBTILASE"/>
    <property type="match status" value="1"/>
</dbReference>
<evidence type="ECO:0000313" key="6">
    <source>
        <dbReference type="EMBL" id="GAH37813.1"/>
    </source>
</evidence>